<evidence type="ECO:0000256" key="3">
    <source>
        <dbReference type="ARBA" id="ARBA00023172"/>
    </source>
</evidence>
<feature type="domain" description="Tyr recombinase" evidence="4">
    <location>
        <begin position="161"/>
        <end position="360"/>
    </location>
</feature>
<sequence length="367" mass="41265">MPDVRVTGHPETRALKADSLSGLPVATNKMTIAEYLTYWLTNVAQGKVRRTTYVNYESLVRNYVTPDFGRKKLARLTTRDIRAFLAKTAVTCHCCAQGKDRKRPEHKRRCCALGKCCKKLPSDGTVRFLLVIMRAALQHAVREDEPRNVARNVELSMGTKREIEPLTAKEGRQLLAAARDNRLWAAYELAVRIGLRRGELLGLRWSDVDLHEGVLTVRQALQRVGGELLIVAPKTQRSARRVALPSECVTALRAQRAQQIADRKAAGANWKGTAHGLVFTTKNGTPIEPRNLNRSFEVLCVRAGVRRVRFHDLRHTCASLLHEQGADARMIMEVLGHSSIRVTMDIYTFVRLDSQRLAFDRVGDALK</sequence>
<name>A0A7W7DNU7_9ACTN</name>
<evidence type="ECO:0000259" key="4">
    <source>
        <dbReference type="PROSITE" id="PS51898"/>
    </source>
</evidence>
<evidence type="ECO:0000256" key="1">
    <source>
        <dbReference type="ARBA" id="ARBA00022908"/>
    </source>
</evidence>
<comment type="caution">
    <text evidence="5">The sequence shown here is derived from an EMBL/GenBank/DDBJ whole genome shotgun (WGS) entry which is preliminary data.</text>
</comment>
<dbReference type="InterPro" id="IPR013762">
    <property type="entry name" value="Integrase-like_cat_sf"/>
</dbReference>
<protein>
    <submittedName>
        <fullName evidence="5">Integrase</fullName>
    </submittedName>
</protein>
<dbReference type="CDD" id="cd01189">
    <property type="entry name" value="INT_ICEBs1_C_like"/>
    <property type="match status" value="1"/>
</dbReference>
<accession>A0A7W7DNU7</accession>
<dbReference type="EMBL" id="JACHMS010000001">
    <property type="protein sequence ID" value="MBB4714041.1"/>
    <property type="molecule type" value="Genomic_DNA"/>
</dbReference>
<keyword evidence="1" id="KW-0229">DNA integration</keyword>
<dbReference type="InterPro" id="IPR010998">
    <property type="entry name" value="Integrase_recombinase_N"/>
</dbReference>
<keyword evidence="2" id="KW-0238">DNA-binding</keyword>
<dbReference type="Pfam" id="PF14659">
    <property type="entry name" value="Phage_int_SAM_3"/>
    <property type="match status" value="1"/>
</dbReference>
<dbReference type="GO" id="GO:0006310">
    <property type="term" value="P:DNA recombination"/>
    <property type="evidence" value="ECO:0007669"/>
    <property type="project" value="UniProtKB-KW"/>
</dbReference>
<evidence type="ECO:0000313" key="5">
    <source>
        <dbReference type="EMBL" id="MBB4714041.1"/>
    </source>
</evidence>
<keyword evidence="3" id="KW-0233">DNA recombination</keyword>
<dbReference type="InterPro" id="IPR004107">
    <property type="entry name" value="Integrase_SAM-like_N"/>
</dbReference>
<dbReference type="AlphaFoldDB" id="A0A7W7DNU7"/>
<reference evidence="5 6" key="1">
    <citation type="submission" date="2020-08" db="EMBL/GenBank/DDBJ databases">
        <title>Sequencing the genomes of 1000 actinobacteria strains.</title>
        <authorList>
            <person name="Klenk H.-P."/>
        </authorList>
    </citation>
    <scope>NUCLEOTIDE SEQUENCE [LARGE SCALE GENOMIC DNA]</scope>
    <source>
        <strain evidence="5 6">DSM 40483</strain>
    </source>
</reference>
<keyword evidence="6" id="KW-1185">Reference proteome</keyword>
<dbReference type="InterPro" id="IPR011010">
    <property type="entry name" value="DNA_brk_join_enz"/>
</dbReference>
<evidence type="ECO:0000313" key="6">
    <source>
        <dbReference type="Proteomes" id="UP000565089"/>
    </source>
</evidence>
<proteinExistence type="predicted"/>
<dbReference type="SUPFAM" id="SSF56349">
    <property type="entry name" value="DNA breaking-rejoining enzymes"/>
    <property type="match status" value="1"/>
</dbReference>
<dbReference type="Proteomes" id="UP000565089">
    <property type="component" value="Unassembled WGS sequence"/>
</dbReference>
<dbReference type="InterPro" id="IPR002104">
    <property type="entry name" value="Integrase_catalytic"/>
</dbReference>
<dbReference type="Gene3D" id="1.10.150.130">
    <property type="match status" value="1"/>
</dbReference>
<evidence type="ECO:0000256" key="2">
    <source>
        <dbReference type="ARBA" id="ARBA00023125"/>
    </source>
</evidence>
<organism evidence="5 6">
    <name type="scientific">Streptomyces luteogriseus</name>
    <dbReference type="NCBI Taxonomy" id="68233"/>
    <lineage>
        <taxon>Bacteria</taxon>
        <taxon>Bacillati</taxon>
        <taxon>Actinomycetota</taxon>
        <taxon>Actinomycetes</taxon>
        <taxon>Kitasatosporales</taxon>
        <taxon>Streptomycetaceae</taxon>
        <taxon>Streptomyces</taxon>
    </lineage>
</organism>
<dbReference type="Gene3D" id="1.10.443.10">
    <property type="entry name" value="Intergrase catalytic core"/>
    <property type="match status" value="1"/>
</dbReference>
<dbReference type="PANTHER" id="PTHR30349">
    <property type="entry name" value="PHAGE INTEGRASE-RELATED"/>
    <property type="match status" value="1"/>
</dbReference>
<dbReference type="PANTHER" id="PTHR30349:SF91">
    <property type="entry name" value="INTA PROTEIN"/>
    <property type="match status" value="1"/>
</dbReference>
<dbReference type="Pfam" id="PF00589">
    <property type="entry name" value="Phage_integrase"/>
    <property type="match status" value="1"/>
</dbReference>
<gene>
    <name evidence="5" type="ORF">BJ965_003923</name>
</gene>
<dbReference type="RefSeq" id="WP_313666960.1">
    <property type="nucleotide sequence ID" value="NZ_JACHMS010000001.1"/>
</dbReference>
<dbReference type="PROSITE" id="PS51898">
    <property type="entry name" value="TYR_RECOMBINASE"/>
    <property type="match status" value="1"/>
</dbReference>
<dbReference type="InterPro" id="IPR050090">
    <property type="entry name" value="Tyrosine_recombinase_XerCD"/>
</dbReference>
<dbReference type="GO" id="GO:0003677">
    <property type="term" value="F:DNA binding"/>
    <property type="evidence" value="ECO:0007669"/>
    <property type="project" value="UniProtKB-KW"/>
</dbReference>
<dbReference type="GO" id="GO:0015074">
    <property type="term" value="P:DNA integration"/>
    <property type="evidence" value="ECO:0007669"/>
    <property type="project" value="UniProtKB-KW"/>
</dbReference>
<dbReference type="GeneID" id="95795896"/>